<feature type="compositionally biased region" description="Polar residues" evidence="1">
    <location>
        <begin position="969"/>
        <end position="984"/>
    </location>
</feature>
<feature type="region of interest" description="Disordered" evidence="1">
    <location>
        <begin position="874"/>
        <end position="912"/>
    </location>
</feature>
<feature type="compositionally biased region" description="Polar residues" evidence="1">
    <location>
        <begin position="949"/>
        <end position="960"/>
    </location>
</feature>
<name>A0A8H6D794_9HYPO</name>
<organism evidence="2 3">
    <name type="scientific">Fusarium globosum</name>
    <dbReference type="NCBI Taxonomy" id="78864"/>
    <lineage>
        <taxon>Eukaryota</taxon>
        <taxon>Fungi</taxon>
        <taxon>Dikarya</taxon>
        <taxon>Ascomycota</taxon>
        <taxon>Pezizomycotina</taxon>
        <taxon>Sordariomycetes</taxon>
        <taxon>Hypocreomycetidae</taxon>
        <taxon>Hypocreales</taxon>
        <taxon>Nectriaceae</taxon>
        <taxon>Fusarium</taxon>
        <taxon>Fusarium fujikuroi species complex</taxon>
    </lineage>
</organism>
<feature type="compositionally biased region" description="Polar residues" evidence="1">
    <location>
        <begin position="893"/>
        <end position="909"/>
    </location>
</feature>
<feature type="region of interest" description="Disordered" evidence="1">
    <location>
        <begin position="574"/>
        <end position="668"/>
    </location>
</feature>
<feature type="region of interest" description="Disordered" evidence="1">
    <location>
        <begin position="456"/>
        <end position="483"/>
    </location>
</feature>
<reference evidence="2 3" key="1">
    <citation type="submission" date="2020-05" db="EMBL/GenBank/DDBJ databases">
        <title>Identification and distribution of gene clusters putatively required for synthesis of sphingolipid metabolism inhibitors in phylogenetically diverse species of the filamentous fungus Fusarium.</title>
        <authorList>
            <person name="Kim H.-S."/>
            <person name="Busman M."/>
            <person name="Brown D.W."/>
            <person name="Divon H."/>
            <person name="Uhlig S."/>
            <person name="Proctor R.H."/>
        </authorList>
    </citation>
    <scope>NUCLEOTIDE SEQUENCE [LARGE SCALE GENOMIC DNA]</scope>
    <source>
        <strain evidence="2 3">NRRL 26131</strain>
    </source>
</reference>
<evidence type="ECO:0000313" key="2">
    <source>
        <dbReference type="EMBL" id="KAF5705975.1"/>
    </source>
</evidence>
<feature type="compositionally biased region" description="Polar residues" evidence="1">
    <location>
        <begin position="750"/>
        <end position="768"/>
    </location>
</feature>
<dbReference type="EMBL" id="JAAQPF010000335">
    <property type="protein sequence ID" value="KAF5705975.1"/>
    <property type="molecule type" value="Genomic_DNA"/>
</dbReference>
<feature type="compositionally biased region" description="Low complexity" evidence="1">
    <location>
        <begin position="816"/>
        <end position="826"/>
    </location>
</feature>
<evidence type="ECO:0000256" key="1">
    <source>
        <dbReference type="SAM" id="MobiDB-lite"/>
    </source>
</evidence>
<feature type="compositionally biased region" description="Low complexity" evidence="1">
    <location>
        <begin position="247"/>
        <end position="257"/>
    </location>
</feature>
<feature type="compositionally biased region" description="Basic residues" evidence="1">
    <location>
        <begin position="606"/>
        <end position="625"/>
    </location>
</feature>
<dbReference type="Proteomes" id="UP000532311">
    <property type="component" value="Unassembled WGS sequence"/>
</dbReference>
<feature type="compositionally biased region" description="Basic and acidic residues" evidence="1">
    <location>
        <begin position="643"/>
        <end position="656"/>
    </location>
</feature>
<feature type="region of interest" description="Disordered" evidence="1">
    <location>
        <begin position="238"/>
        <end position="280"/>
    </location>
</feature>
<feature type="region of interest" description="Disordered" evidence="1">
    <location>
        <begin position="99"/>
        <end position="127"/>
    </location>
</feature>
<sequence length="1024" mass="111439">MEDPTTYWTTFDHGAVDYLQAQRKPGQVNPVTNTEFELRQHHKPRYKNHRLAHHRSRMSPAQMTFARKVHSSSRRHGLRRTQCTAPRQAIVLDSTTLTPDTAHALGPSPGASSSTASTDAVTPGRRATRSDWQVGNALFDLQMKPFHAPDHGTTVSSSPGPPQEDKVLAASLNPYRDGRIRTAVPSKLKGRTNMKQGNFSVMHMHIQKPQITERDLAAKLTSERTAAAAKLASAQGYRYPRRPRPPHTAAARNPPHTLSNHPSVTAGIHGPVAQSPPLGTVMPYEKRRAERGLAQASTRLVENPLTEAGSMENFETEILAESTKGDVAPGFNHEQENAPFVDANSARDVSMNPSNEIATPVDPTQEANREQPTITKLLTTTLQPEEVRTEQYRLLELLRKLHPSTVVETLCSALTRLGGVTRRLPSPDGESSESGSKKSSGDLLIAWISEIFPPNFAENSATKRPSKPSTGRPRGRPKGSTKRIVDADLHLKRTAFVPLAMRPNETDGTQRSTLVECSNAPPESVANNPRLDMPLPYASKNQSSSKLLPRVRKGQISIAAAPSITPRLINVSGEDQRSISGPSMTPAESTSESTLVVPNSSVTASRRTKSTGRPRGRPKGSRNKPRLLPAKPASSSFNSPDSHLGESRPQSHEPTTRENMYNSLISTPGSSYITETASALRNTFSLPELPDPAEETANPMQGGATGSPGCTEENRTRTAAGSSVIIQGPQGPPRHRQDADLVSSKKRKNSQQGPCTNTQVIYTPQISPGTAKLVTNPPHEKQVKRLRVSQETNPGHLGTSERYSQSADPEALGFRSSATTGHSSSISGTFASGVQAIGIEYSLSQQVSHSLSHLSQQDQGLKQFNEFYQTQADQGVHVQRKHHSPQDLRSEQSIRPTSLSSPTHTQSRSCDLVAPEDVLPKVTVVDLYQRQQRQLSDQLGHSAAGFPRTASSSSHQQGQRLDSRPLVSQHRQQGLRRSTGTTPLASMDHFESHHRLEKPAQIASMDETPSKPPKTASAPVADMS</sequence>
<accession>A0A8H6D794</accession>
<keyword evidence="3" id="KW-1185">Reference proteome</keyword>
<feature type="region of interest" description="Disordered" evidence="1">
    <location>
        <begin position="686"/>
        <end position="826"/>
    </location>
</feature>
<feature type="compositionally biased region" description="Polar residues" evidence="1">
    <location>
        <begin position="457"/>
        <end position="469"/>
    </location>
</feature>
<feature type="compositionally biased region" description="Polar residues" evidence="1">
    <location>
        <begin position="657"/>
        <end position="668"/>
    </location>
</feature>
<dbReference type="AlphaFoldDB" id="A0A8H6D794"/>
<protein>
    <submittedName>
        <fullName evidence="2">Uncharacterized protein</fullName>
    </submittedName>
</protein>
<gene>
    <name evidence="2" type="ORF">FGLOB1_7692</name>
</gene>
<comment type="caution">
    <text evidence="2">The sequence shown here is derived from an EMBL/GenBank/DDBJ whole genome shotgun (WGS) entry which is preliminary data.</text>
</comment>
<feature type="region of interest" description="Disordered" evidence="1">
    <location>
        <begin position="420"/>
        <end position="439"/>
    </location>
</feature>
<feature type="compositionally biased region" description="Low complexity" evidence="1">
    <location>
        <begin position="106"/>
        <end position="118"/>
    </location>
</feature>
<feature type="compositionally biased region" description="Basic and acidic residues" evidence="1">
    <location>
        <begin position="988"/>
        <end position="998"/>
    </location>
</feature>
<feature type="region of interest" description="Disordered" evidence="1">
    <location>
        <begin position="938"/>
        <end position="1024"/>
    </location>
</feature>
<feature type="compositionally biased region" description="Polar residues" evidence="1">
    <location>
        <begin position="578"/>
        <end position="605"/>
    </location>
</feature>
<evidence type="ECO:0000313" key="3">
    <source>
        <dbReference type="Proteomes" id="UP000532311"/>
    </source>
</evidence>
<proteinExistence type="predicted"/>